<protein>
    <submittedName>
        <fullName evidence="3">Uncharacterized protein</fullName>
    </submittedName>
</protein>
<reference evidence="3" key="1">
    <citation type="journal article" date="2019" name="Sci. Rep.">
        <title>Draft genome of Tanacetum cinerariifolium, the natural source of mosquito coil.</title>
        <authorList>
            <person name="Yamashiro T."/>
            <person name="Shiraishi A."/>
            <person name="Satake H."/>
            <person name="Nakayama K."/>
        </authorList>
    </citation>
    <scope>NUCLEOTIDE SEQUENCE</scope>
</reference>
<feature type="compositionally biased region" description="Pro residues" evidence="2">
    <location>
        <begin position="51"/>
        <end position="65"/>
    </location>
</feature>
<feature type="compositionally biased region" description="Acidic residues" evidence="2">
    <location>
        <begin position="38"/>
        <end position="47"/>
    </location>
</feature>
<dbReference type="EMBL" id="BKCJ010000826">
    <property type="protein sequence ID" value="GEU36576.1"/>
    <property type="molecule type" value="Genomic_DNA"/>
</dbReference>
<proteinExistence type="predicted"/>
<feature type="region of interest" description="Disordered" evidence="2">
    <location>
        <begin position="320"/>
        <end position="345"/>
    </location>
</feature>
<evidence type="ECO:0000313" key="3">
    <source>
        <dbReference type="EMBL" id="GEU36576.1"/>
    </source>
</evidence>
<feature type="region of interest" description="Disordered" evidence="2">
    <location>
        <begin position="32"/>
        <end position="68"/>
    </location>
</feature>
<feature type="compositionally biased region" description="Basic and acidic residues" evidence="2">
    <location>
        <begin position="320"/>
        <end position="334"/>
    </location>
</feature>
<organism evidence="3">
    <name type="scientific">Tanacetum cinerariifolium</name>
    <name type="common">Dalmatian daisy</name>
    <name type="synonym">Chrysanthemum cinerariifolium</name>
    <dbReference type="NCBI Taxonomy" id="118510"/>
    <lineage>
        <taxon>Eukaryota</taxon>
        <taxon>Viridiplantae</taxon>
        <taxon>Streptophyta</taxon>
        <taxon>Embryophyta</taxon>
        <taxon>Tracheophyta</taxon>
        <taxon>Spermatophyta</taxon>
        <taxon>Magnoliopsida</taxon>
        <taxon>eudicotyledons</taxon>
        <taxon>Gunneridae</taxon>
        <taxon>Pentapetalae</taxon>
        <taxon>asterids</taxon>
        <taxon>campanulids</taxon>
        <taxon>Asterales</taxon>
        <taxon>Asteraceae</taxon>
        <taxon>Asteroideae</taxon>
        <taxon>Anthemideae</taxon>
        <taxon>Anthemidinae</taxon>
        <taxon>Tanacetum</taxon>
    </lineage>
</organism>
<evidence type="ECO:0000256" key="1">
    <source>
        <dbReference type="SAM" id="Coils"/>
    </source>
</evidence>
<feature type="coiled-coil region" evidence="1">
    <location>
        <begin position="358"/>
        <end position="422"/>
    </location>
</feature>
<gene>
    <name evidence="3" type="ORF">Tci_008554</name>
</gene>
<comment type="caution">
    <text evidence="3">The sequence shown here is derived from an EMBL/GenBank/DDBJ whole genome shotgun (WGS) entry which is preliminary data.</text>
</comment>
<name>A0A6L2JI26_TANCI</name>
<evidence type="ECO:0000256" key="2">
    <source>
        <dbReference type="SAM" id="MobiDB-lite"/>
    </source>
</evidence>
<keyword evidence="1" id="KW-0175">Coiled coil</keyword>
<dbReference type="AlphaFoldDB" id="A0A6L2JI26"/>
<sequence>MICDLTHIKQQVGEGADEVHVDDVSTIGVAAEGTASVADDEVPDVVDEPSIPSPLPPTQPPPPSQDIPSTYQRVKKLERRNKAFKLKRLKKVGTTQRIETCDDTVMDDVSKHGRMIADMDEDVDVTLKDVAAVAKDVQDAEMEETGFKMDYVKGMTYDDIRPIFEKKFNSNVTFLLKTNEQIDVEDSKALKRLSESQEDKLYKLKSRKIKEGSSEGPELEAVRVLWCAYYHIYYNIIDFASREEISTYKKKVAIGYKNPLYLTRAQQVQPALYNSHEIIKTNHVSAIVHNSEDTLEIAEITRKKMNDKMKDPEYFGLRISRDESKSSQRADHNLKTNQSVDGVSSEYPRNACPMVFEIGQLKDQVQSRSNKIHELREKISRLTKKHSDADPIHDLKDLDSQKKELQAKVNALHDLNERWRAENKKVKRHYKELYD</sequence>
<accession>A0A6L2JI26</accession>